<reference evidence="2" key="1">
    <citation type="submission" date="2023-08" db="EMBL/GenBank/DDBJ databases">
        <authorList>
            <person name="Alioto T."/>
            <person name="Alioto T."/>
            <person name="Gomez Garrido J."/>
        </authorList>
    </citation>
    <scope>NUCLEOTIDE SEQUENCE</scope>
</reference>
<protein>
    <submittedName>
        <fullName evidence="2">Uncharacterized protein</fullName>
    </submittedName>
</protein>
<proteinExistence type="predicted"/>
<accession>A0AA36AJT6</accession>
<evidence type="ECO:0000313" key="3">
    <source>
        <dbReference type="Proteomes" id="UP001162480"/>
    </source>
</evidence>
<evidence type="ECO:0000313" key="2">
    <source>
        <dbReference type="EMBL" id="CAI9715937.1"/>
    </source>
</evidence>
<gene>
    <name evidence="2" type="ORF">OCTVUL_1B024445</name>
</gene>
<dbReference type="AlphaFoldDB" id="A0AA36AJT6"/>
<name>A0AA36AJT6_OCTVU</name>
<evidence type="ECO:0000256" key="1">
    <source>
        <dbReference type="SAM" id="MobiDB-lite"/>
    </source>
</evidence>
<dbReference type="Proteomes" id="UP001162480">
    <property type="component" value="Chromosome 1"/>
</dbReference>
<dbReference type="EMBL" id="OX597814">
    <property type="protein sequence ID" value="CAI9715937.1"/>
    <property type="molecule type" value="Genomic_DNA"/>
</dbReference>
<keyword evidence="3" id="KW-1185">Reference proteome</keyword>
<feature type="region of interest" description="Disordered" evidence="1">
    <location>
        <begin position="1"/>
        <end position="21"/>
    </location>
</feature>
<organism evidence="2 3">
    <name type="scientific">Octopus vulgaris</name>
    <name type="common">Common octopus</name>
    <dbReference type="NCBI Taxonomy" id="6645"/>
    <lineage>
        <taxon>Eukaryota</taxon>
        <taxon>Metazoa</taxon>
        <taxon>Spiralia</taxon>
        <taxon>Lophotrochozoa</taxon>
        <taxon>Mollusca</taxon>
        <taxon>Cephalopoda</taxon>
        <taxon>Coleoidea</taxon>
        <taxon>Octopodiformes</taxon>
        <taxon>Octopoda</taxon>
        <taxon>Incirrata</taxon>
        <taxon>Octopodidae</taxon>
        <taxon>Octopus</taxon>
    </lineage>
</organism>
<feature type="compositionally biased region" description="Basic residues" evidence="1">
    <location>
        <begin position="1"/>
        <end position="11"/>
    </location>
</feature>
<sequence length="106" mass="11670">MLNKSKAKSKNKNGNDEVMREKHEVSIENMLFIPYSSKKPHEWSTLGKILVTVASSAAISEQFENLRSGFSSRDSADIVICRSSGLTSRDSVHLCGNSESEICGHP</sequence>